<evidence type="ECO:0000313" key="3">
    <source>
        <dbReference type="EMBL" id="QZT33639.1"/>
    </source>
</evidence>
<gene>
    <name evidence="2" type="ORF">CathTA2_0435</name>
    <name evidence="3" type="ORF">HUR95_15630</name>
</gene>
<evidence type="ECO:0000256" key="1">
    <source>
        <dbReference type="SAM" id="MobiDB-lite"/>
    </source>
</evidence>
<dbReference type="EMBL" id="AFCE01000056">
    <property type="protein sequence ID" value="EGL84014.1"/>
    <property type="molecule type" value="Genomic_DNA"/>
</dbReference>
<dbReference type="EMBL" id="CP082237">
    <property type="protein sequence ID" value="QZT33639.1"/>
    <property type="molecule type" value="Genomic_DNA"/>
</dbReference>
<evidence type="ECO:0000313" key="2">
    <source>
        <dbReference type="EMBL" id="EGL84014.1"/>
    </source>
</evidence>
<dbReference type="Proteomes" id="UP000010716">
    <property type="component" value="Unassembled WGS sequence"/>
</dbReference>
<accession>F5L3S2</accession>
<dbReference type="AlphaFoldDB" id="F5L3S2"/>
<dbReference type="eggNOG" id="COG3039">
    <property type="taxonomic scope" value="Bacteria"/>
</dbReference>
<keyword evidence="5" id="KW-1185">Reference proteome</keyword>
<reference evidence="2 4" key="1">
    <citation type="journal article" date="2011" name="J. Bacteriol.">
        <title>Draft genome sequence of the thermoalkaliphilic Caldalkalibacillus thermarum strain TA2.A1.</title>
        <authorList>
            <person name="Kalamorz F."/>
            <person name="Keis S."/>
            <person name="McMillan D.G."/>
            <person name="Olsson K."/>
            <person name="Stanton J.A."/>
            <person name="Stockwell P."/>
            <person name="Black M.A."/>
            <person name="Klingeman D.M."/>
            <person name="Land M.L."/>
            <person name="Han C.S."/>
            <person name="Martin S.L."/>
            <person name="Becher S.A."/>
            <person name="Peddie C.J."/>
            <person name="Morgan H.W."/>
            <person name="Matthies D."/>
            <person name="Preiss L."/>
            <person name="Meier T."/>
            <person name="Brown S.D."/>
            <person name="Cook G.M."/>
        </authorList>
    </citation>
    <scope>NUCLEOTIDE SEQUENCE [LARGE SCALE GENOMIC DNA]</scope>
    <source>
        <strain evidence="2 4">TA2.A1</strain>
    </source>
</reference>
<name>F5L3S2_CALTT</name>
<protein>
    <submittedName>
        <fullName evidence="2">Uncharacterized protein</fullName>
    </submittedName>
</protein>
<evidence type="ECO:0000313" key="5">
    <source>
        <dbReference type="Proteomes" id="UP000825179"/>
    </source>
</evidence>
<reference evidence="3" key="3">
    <citation type="submission" date="2021-08" db="EMBL/GenBank/DDBJ databases">
        <authorList>
            <person name="de Jong S."/>
            <person name="van den Broek M."/>
            <person name="Merkel A."/>
            <person name="de la Torre Cortes P."/>
            <person name="Kalamorz F."/>
            <person name="Cook G."/>
            <person name="van Loosdrecht M."/>
            <person name="McMillan D."/>
        </authorList>
    </citation>
    <scope>NUCLEOTIDE SEQUENCE</scope>
    <source>
        <strain evidence="3">TA2.A1</strain>
    </source>
</reference>
<feature type="region of interest" description="Disordered" evidence="1">
    <location>
        <begin position="13"/>
        <end position="39"/>
    </location>
</feature>
<dbReference type="OrthoDB" id="9770860at2"/>
<reference evidence="3 5" key="2">
    <citation type="journal article" date="2020" name="Extremophiles">
        <title>Genomic analysis of Caldalkalibacillus thermarum TA2.A1 reveals aerobic alkaliphilic metabolism and evolutionary hallmarks linking alkaliphilic bacteria and plant life.</title>
        <authorList>
            <person name="de Jong S.I."/>
            <person name="van den Broek M.A."/>
            <person name="Merkel A.Y."/>
            <person name="de la Torre Cortes P."/>
            <person name="Kalamorz F."/>
            <person name="Cook G.M."/>
            <person name="van Loosdrecht M.C.M."/>
            <person name="McMillan D.G.G."/>
        </authorList>
    </citation>
    <scope>NUCLEOTIDE SEQUENCE [LARGE SCALE GENOMIC DNA]</scope>
    <source>
        <strain evidence="3 5">TA2.A1</strain>
    </source>
</reference>
<dbReference type="KEGG" id="cthu:HUR95_15630"/>
<sequence>MKRLNLSWKTRICNTQSDDEDPPSHTTTHPDDNAFQSESQPAANKGKLLLEATCVPVDIAYPTDLNMLNEAREKLEAIIDTLHQPNKGKKLKPHTYGKKARRVYLVVAKQRQVSQKKVRKAIREQLQFVKRNLRIVNQVAEPHGLTVLSTKQYRELLVIQELYRQQKEMYHQRKHRVDPIVSLASI</sequence>
<dbReference type="Proteomes" id="UP000825179">
    <property type="component" value="Chromosome"/>
</dbReference>
<proteinExistence type="predicted"/>
<organism evidence="2 4">
    <name type="scientific">Caldalkalibacillus thermarum (strain TA2.A1)</name>
    <dbReference type="NCBI Taxonomy" id="986075"/>
    <lineage>
        <taxon>Bacteria</taxon>
        <taxon>Bacillati</taxon>
        <taxon>Bacillota</taxon>
        <taxon>Bacilli</taxon>
        <taxon>Bacillales</taxon>
        <taxon>Bacillaceae</taxon>
        <taxon>Caldalkalibacillus</taxon>
    </lineage>
</organism>
<evidence type="ECO:0000313" key="4">
    <source>
        <dbReference type="Proteomes" id="UP000010716"/>
    </source>
</evidence>